<dbReference type="InterPro" id="IPR000941">
    <property type="entry name" value="Enolase"/>
</dbReference>
<comment type="cofactor">
    <cofactor evidence="12">
        <name>Mg(2+)</name>
        <dbReference type="ChEBI" id="CHEBI:18420"/>
    </cofactor>
    <text evidence="12">Binds a second Mg(2+) ion via substrate during catalysis.</text>
</comment>
<feature type="binding site" evidence="14">
    <location>
        <position position="289"/>
    </location>
    <ligand>
        <name>substrate</name>
    </ligand>
</feature>
<dbReference type="Gene3D" id="3.20.20.120">
    <property type="entry name" value="Enolase-like C-terminal domain"/>
    <property type="match status" value="1"/>
</dbReference>
<evidence type="ECO:0000256" key="4">
    <source>
        <dbReference type="ARBA" id="ARBA00017068"/>
    </source>
</evidence>
<protein>
    <recommendedName>
        <fullName evidence="4 12">Enolase</fullName>
        <ecNumber evidence="3 12">4.2.1.11</ecNumber>
    </recommendedName>
    <alternativeName>
        <fullName evidence="12">2-phospho-D-glycerate hydro-lyase</fullName>
    </alternativeName>
    <alternativeName>
        <fullName evidence="12">2-phosphoglycerate dehydratase</fullName>
    </alternativeName>
</protein>
<dbReference type="InterPro" id="IPR020811">
    <property type="entry name" value="Enolase_N"/>
</dbReference>
<dbReference type="PANTHER" id="PTHR11902:SF1">
    <property type="entry name" value="ENOLASE"/>
    <property type="match status" value="1"/>
</dbReference>
<feature type="binding site" evidence="14">
    <location>
        <position position="164"/>
    </location>
    <ligand>
        <name>substrate</name>
    </ligand>
</feature>
<evidence type="ECO:0000256" key="3">
    <source>
        <dbReference type="ARBA" id="ARBA00012058"/>
    </source>
</evidence>
<dbReference type="InterPro" id="IPR020810">
    <property type="entry name" value="Enolase_C"/>
</dbReference>
<comment type="subcellular location">
    <subcellularLocation>
        <location evidence="12">Cytoplasm</location>
    </subcellularLocation>
    <subcellularLocation>
        <location evidence="12">Secreted</location>
    </subcellularLocation>
    <subcellularLocation>
        <location evidence="12">Cell surface</location>
    </subcellularLocation>
    <text evidence="12">Fractions of enolase are present in both the cytoplasm and on the cell surface.</text>
</comment>
<dbReference type="GO" id="GO:0004634">
    <property type="term" value="F:phosphopyruvate hydratase activity"/>
    <property type="evidence" value="ECO:0007669"/>
    <property type="project" value="UniProtKB-UniRule"/>
</dbReference>
<dbReference type="FunFam" id="3.20.20.120:FF:000001">
    <property type="entry name" value="Enolase"/>
    <property type="match status" value="1"/>
</dbReference>
<dbReference type="PROSITE" id="PS00164">
    <property type="entry name" value="ENOLASE"/>
    <property type="match status" value="1"/>
</dbReference>
<dbReference type="STRING" id="623281.SAMN05421747_12820"/>
<feature type="active site" description="Proton donor" evidence="12 13">
    <location>
        <position position="205"/>
    </location>
</feature>
<dbReference type="SMART" id="SM01193">
    <property type="entry name" value="Enolase_N"/>
    <property type="match status" value="1"/>
</dbReference>
<keyword evidence="9 12" id="KW-0324">Glycolysis</keyword>
<feature type="binding site" evidence="12 15">
    <location>
        <position position="316"/>
    </location>
    <ligand>
        <name>Mg(2+)</name>
        <dbReference type="ChEBI" id="CHEBI:18420"/>
    </ligand>
</feature>
<dbReference type="SFLD" id="SFLDS00001">
    <property type="entry name" value="Enolase"/>
    <property type="match status" value="1"/>
</dbReference>
<dbReference type="SMART" id="SM01192">
    <property type="entry name" value="Enolase_C"/>
    <property type="match status" value="1"/>
</dbReference>
<dbReference type="GO" id="GO:0000015">
    <property type="term" value="C:phosphopyruvate hydratase complex"/>
    <property type="evidence" value="ECO:0007669"/>
    <property type="project" value="InterPro"/>
</dbReference>
<dbReference type="RefSeq" id="WP_090975097.1">
    <property type="nucleotide sequence ID" value="NZ_FOLL01000028.1"/>
</dbReference>
<dbReference type="SFLD" id="SFLDG00178">
    <property type="entry name" value="enolase"/>
    <property type="match status" value="1"/>
</dbReference>
<evidence type="ECO:0000256" key="2">
    <source>
        <dbReference type="ARBA" id="ARBA00009604"/>
    </source>
</evidence>
<dbReference type="PRINTS" id="PR00148">
    <property type="entry name" value="ENOLASE"/>
</dbReference>
<keyword evidence="7 12" id="KW-0479">Metal-binding</keyword>
<dbReference type="GO" id="GO:0006096">
    <property type="term" value="P:glycolytic process"/>
    <property type="evidence" value="ECO:0007669"/>
    <property type="project" value="UniProtKB-UniRule"/>
</dbReference>
<accession>A0A1I1M3N4</accession>
<dbReference type="SFLD" id="SFLDF00002">
    <property type="entry name" value="enolase"/>
    <property type="match status" value="1"/>
</dbReference>
<evidence type="ECO:0000256" key="11">
    <source>
        <dbReference type="ARBA" id="ARBA00045763"/>
    </source>
</evidence>
<feature type="active site" description="Proton acceptor" evidence="12 13">
    <location>
        <position position="341"/>
    </location>
</feature>
<evidence type="ECO:0000256" key="12">
    <source>
        <dbReference type="HAMAP-Rule" id="MF_00318"/>
    </source>
</evidence>
<feature type="domain" description="Enolase N-terminal" evidence="17">
    <location>
        <begin position="4"/>
        <end position="134"/>
    </location>
</feature>
<feature type="binding site" evidence="12">
    <location>
        <position position="370"/>
    </location>
    <ligand>
        <name>(2R)-2-phosphoglycerate</name>
        <dbReference type="ChEBI" id="CHEBI:58289"/>
    </ligand>
</feature>
<feature type="binding site" evidence="14">
    <location>
        <position position="155"/>
    </location>
    <ligand>
        <name>substrate</name>
    </ligand>
</feature>
<dbReference type="GO" id="GO:0005576">
    <property type="term" value="C:extracellular region"/>
    <property type="evidence" value="ECO:0007669"/>
    <property type="project" value="UniProtKB-SubCell"/>
</dbReference>
<comment type="similarity">
    <text evidence="2 12">Belongs to the enolase family.</text>
</comment>
<evidence type="ECO:0000256" key="8">
    <source>
        <dbReference type="ARBA" id="ARBA00022842"/>
    </source>
</evidence>
<evidence type="ECO:0000256" key="1">
    <source>
        <dbReference type="ARBA" id="ARBA00005031"/>
    </source>
</evidence>
<feature type="domain" description="Enolase C-terminal TIM barrel" evidence="16">
    <location>
        <begin position="139"/>
        <end position="429"/>
    </location>
</feature>
<dbReference type="Pfam" id="PF03952">
    <property type="entry name" value="Enolase_N"/>
    <property type="match status" value="1"/>
</dbReference>
<evidence type="ECO:0000256" key="10">
    <source>
        <dbReference type="ARBA" id="ARBA00023239"/>
    </source>
</evidence>
<dbReference type="InterPro" id="IPR029017">
    <property type="entry name" value="Enolase-like_N"/>
</dbReference>
<evidence type="ECO:0000256" key="14">
    <source>
        <dbReference type="PIRSR" id="PIRSR001400-2"/>
    </source>
</evidence>
<evidence type="ECO:0000256" key="13">
    <source>
        <dbReference type="PIRSR" id="PIRSR001400-1"/>
    </source>
</evidence>
<comment type="catalytic activity">
    <reaction evidence="12">
        <text>(2R)-2-phosphoglycerate = phosphoenolpyruvate + H2O</text>
        <dbReference type="Rhea" id="RHEA:10164"/>
        <dbReference type="ChEBI" id="CHEBI:15377"/>
        <dbReference type="ChEBI" id="CHEBI:58289"/>
        <dbReference type="ChEBI" id="CHEBI:58702"/>
        <dbReference type="EC" id="4.2.1.11"/>
    </reaction>
</comment>
<dbReference type="FunFam" id="3.30.390.10:FF:000001">
    <property type="entry name" value="Enolase"/>
    <property type="match status" value="1"/>
</dbReference>
<feature type="binding site" evidence="12">
    <location>
        <position position="392"/>
    </location>
    <ligand>
        <name>(2R)-2-phosphoglycerate</name>
        <dbReference type="ChEBI" id="CHEBI:58289"/>
    </ligand>
</feature>
<feature type="binding site" evidence="12 15">
    <location>
        <position position="242"/>
    </location>
    <ligand>
        <name>Mg(2+)</name>
        <dbReference type="ChEBI" id="CHEBI:18420"/>
    </ligand>
</feature>
<feature type="binding site" evidence="12 15">
    <location>
        <position position="289"/>
    </location>
    <ligand>
        <name>Mg(2+)</name>
        <dbReference type="ChEBI" id="CHEBI:18420"/>
    </ligand>
</feature>
<evidence type="ECO:0000256" key="15">
    <source>
        <dbReference type="PIRSR" id="PIRSR001400-3"/>
    </source>
</evidence>
<dbReference type="SUPFAM" id="SSF51604">
    <property type="entry name" value="Enolase C-terminal domain-like"/>
    <property type="match status" value="1"/>
</dbReference>
<feature type="binding site" evidence="14">
    <location>
        <begin position="368"/>
        <end position="371"/>
    </location>
    <ligand>
        <name>substrate</name>
    </ligand>
</feature>
<dbReference type="InterPro" id="IPR036849">
    <property type="entry name" value="Enolase-like_C_sf"/>
</dbReference>
<feature type="binding site" evidence="14">
    <location>
        <position position="392"/>
    </location>
    <ligand>
        <name>substrate</name>
    </ligand>
</feature>
<dbReference type="EMBL" id="FOLL01000028">
    <property type="protein sequence ID" value="SFC79974.1"/>
    <property type="molecule type" value="Genomic_DNA"/>
</dbReference>
<dbReference type="Gene3D" id="3.30.390.10">
    <property type="entry name" value="Enolase-like, N-terminal domain"/>
    <property type="match status" value="1"/>
</dbReference>
<organism evidence="18 19">
    <name type="scientific">Parapedobacter composti</name>
    <dbReference type="NCBI Taxonomy" id="623281"/>
    <lineage>
        <taxon>Bacteria</taxon>
        <taxon>Pseudomonadati</taxon>
        <taxon>Bacteroidota</taxon>
        <taxon>Sphingobacteriia</taxon>
        <taxon>Sphingobacteriales</taxon>
        <taxon>Sphingobacteriaceae</taxon>
        <taxon>Parapedobacter</taxon>
    </lineage>
</organism>
<gene>
    <name evidence="12" type="primary">eno</name>
    <name evidence="18" type="ORF">SAMN05421747_12820</name>
</gene>
<keyword evidence="6 12" id="KW-0964">Secreted</keyword>
<dbReference type="InterPro" id="IPR020809">
    <property type="entry name" value="Enolase_CS"/>
</dbReference>
<dbReference type="PANTHER" id="PTHR11902">
    <property type="entry name" value="ENOLASE"/>
    <property type="match status" value="1"/>
</dbReference>
<feature type="binding site" evidence="12">
    <location>
        <position position="371"/>
    </location>
    <ligand>
        <name>(2R)-2-phosphoglycerate</name>
        <dbReference type="ChEBI" id="CHEBI:58289"/>
    </ligand>
</feature>
<dbReference type="HAMAP" id="MF_00318">
    <property type="entry name" value="Enolase"/>
    <property type="match status" value="1"/>
</dbReference>
<evidence type="ECO:0000259" key="17">
    <source>
        <dbReference type="SMART" id="SM01193"/>
    </source>
</evidence>
<dbReference type="Pfam" id="PF00113">
    <property type="entry name" value="Enolase_C"/>
    <property type="match status" value="1"/>
</dbReference>
<comment type="pathway">
    <text evidence="1 12">Carbohydrate degradation; glycolysis; pyruvate from D-glyceraldehyde 3-phosphate: step 4/5.</text>
</comment>
<evidence type="ECO:0000313" key="19">
    <source>
        <dbReference type="Proteomes" id="UP000199577"/>
    </source>
</evidence>
<proteinExistence type="inferred from homology"/>
<keyword evidence="19" id="KW-1185">Reference proteome</keyword>
<evidence type="ECO:0000256" key="5">
    <source>
        <dbReference type="ARBA" id="ARBA00022490"/>
    </source>
</evidence>
<dbReference type="UniPathway" id="UPA00109">
    <property type="reaction ID" value="UER00187"/>
</dbReference>
<dbReference type="Proteomes" id="UP000199577">
    <property type="component" value="Unassembled WGS sequence"/>
</dbReference>
<evidence type="ECO:0000256" key="9">
    <source>
        <dbReference type="ARBA" id="ARBA00023152"/>
    </source>
</evidence>
<evidence type="ECO:0000256" key="7">
    <source>
        <dbReference type="ARBA" id="ARBA00022723"/>
    </source>
</evidence>
<keyword evidence="10 12" id="KW-0456">Lyase</keyword>
<dbReference type="CDD" id="cd03313">
    <property type="entry name" value="enolase"/>
    <property type="match status" value="1"/>
</dbReference>
<reference evidence="18 19" key="1">
    <citation type="submission" date="2016-10" db="EMBL/GenBank/DDBJ databases">
        <authorList>
            <person name="de Groot N.N."/>
        </authorList>
    </citation>
    <scope>NUCLEOTIDE SEQUENCE [LARGE SCALE GENOMIC DNA]</scope>
    <source>
        <strain evidence="18 19">DSM 22900</strain>
    </source>
</reference>
<name>A0A1I1M3N4_9SPHI</name>
<keyword evidence="8 12" id="KW-0460">Magnesium</keyword>
<dbReference type="AlphaFoldDB" id="A0A1I1M3N4"/>
<comment type="cofactor">
    <cofactor evidence="15">
        <name>Mg(2+)</name>
        <dbReference type="ChEBI" id="CHEBI:18420"/>
    </cofactor>
    <text evidence="15">Mg(2+) is required for catalysis and for stabilizing the dimer.</text>
</comment>
<sequence length="430" mass="46215">MSLIIDVHARQILDSRGNPTIEVDVTTENGFVGRAAVPSGASTGVHEAVELRDGDKSKYLGKGVLKAVENVNTKIANALQGIDVFEQNAIDKVMIELDGTENKGNLGANAILGVSLAVAKAAAQESRQPVYRYIGGVNANTLPIPMMNIINGGSHSDAPIAFQEFMIMPVGAPSFSEALRWGAEVFHNLKKILHDRGLSTAVGDEGGFAPAFDGTEDAVETILKAIEKAGYKPGDDIYLALDCAASEFYKDGKYDYTKFEGDKGAVRSSEEQAAYLAELTAKYPIISIEDGMAEDDWTGWKLLTDKIGATVQLVGDDLFVTNTKRLQQGIDTDTANSILVKVNQIGSLTETINAVSLAQTNGYTSVMSHRSGETEDYTIADLAVALNCGQIKTGSASRSDRIAKYNQLLRIEEELGSNARFLGKSFKYAR</sequence>
<evidence type="ECO:0000256" key="6">
    <source>
        <dbReference type="ARBA" id="ARBA00022525"/>
    </source>
</evidence>
<comment type="function">
    <text evidence="11 12">Catalyzes the reversible conversion of 2-phosphoglycerate (2-PG) into phosphoenolpyruvate (PEP). It is essential for the degradation of carbohydrates via glycolysis.</text>
</comment>
<dbReference type="GO" id="GO:0009986">
    <property type="term" value="C:cell surface"/>
    <property type="evidence" value="ECO:0007669"/>
    <property type="project" value="UniProtKB-SubCell"/>
</dbReference>
<evidence type="ECO:0000313" key="18">
    <source>
        <dbReference type="EMBL" id="SFC79974.1"/>
    </source>
</evidence>
<keyword evidence="5 12" id="KW-0963">Cytoplasm</keyword>
<feature type="binding site" evidence="12">
    <location>
        <position position="163"/>
    </location>
    <ligand>
        <name>(2R)-2-phosphoglycerate</name>
        <dbReference type="ChEBI" id="CHEBI:58289"/>
    </ligand>
</feature>
<dbReference type="GO" id="GO:0000287">
    <property type="term" value="F:magnesium ion binding"/>
    <property type="evidence" value="ECO:0007669"/>
    <property type="project" value="UniProtKB-UniRule"/>
</dbReference>
<dbReference type="OrthoDB" id="9804716at2"/>
<dbReference type="NCBIfam" id="TIGR01060">
    <property type="entry name" value="eno"/>
    <property type="match status" value="1"/>
</dbReference>
<dbReference type="PIRSF" id="PIRSF001400">
    <property type="entry name" value="Enolase"/>
    <property type="match status" value="1"/>
</dbReference>
<feature type="binding site" evidence="14">
    <location>
        <position position="316"/>
    </location>
    <ligand>
        <name>substrate</name>
    </ligand>
</feature>
<feature type="binding site" evidence="12">
    <location>
        <position position="341"/>
    </location>
    <ligand>
        <name>(2R)-2-phosphoglycerate</name>
        <dbReference type="ChEBI" id="CHEBI:58289"/>
    </ligand>
</feature>
<dbReference type="EC" id="4.2.1.11" evidence="3 12"/>
<evidence type="ECO:0000259" key="16">
    <source>
        <dbReference type="SMART" id="SM01192"/>
    </source>
</evidence>
<dbReference type="SUPFAM" id="SSF54826">
    <property type="entry name" value="Enolase N-terminal domain-like"/>
    <property type="match status" value="1"/>
</dbReference>